<dbReference type="Gene3D" id="3.90.550.10">
    <property type="entry name" value="Spore Coat Polysaccharide Biosynthesis Protein SpsA, Chain A"/>
    <property type="match status" value="1"/>
</dbReference>
<evidence type="ECO:0000259" key="1">
    <source>
        <dbReference type="Pfam" id="PF00535"/>
    </source>
</evidence>
<dbReference type="Pfam" id="PF00535">
    <property type="entry name" value="Glycos_transf_2"/>
    <property type="match status" value="1"/>
</dbReference>
<evidence type="ECO:0000313" key="3">
    <source>
        <dbReference type="Proteomes" id="UP001597374"/>
    </source>
</evidence>
<dbReference type="SUPFAM" id="SSF53448">
    <property type="entry name" value="Nucleotide-diphospho-sugar transferases"/>
    <property type="match status" value="1"/>
</dbReference>
<dbReference type="GO" id="GO:0016757">
    <property type="term" value="F:glycosyltransferase activity"/>
    <property type="evidence" value="ECO:0007669"/>
    <property type="project" value="UniProtKB-KW"/>
</dbReference>
<dbReference type="PANTHER" id="PTHR43685:SF2">
    <property type="entry name" value="GLYCOSYLTRANSFERASE 2-LIKE DOMAIN-CONTAINING PROTEIN"/>
    <property type="match status" value="1"/>
</dbReference>
<dbReference type="EC" id="2.4.-.-" evidence="2"/>
<dbReference type="EMBL" id="JBHUIM010000002">
    <property type="protein sequence ID" value="MFD2247982.1"/>
    <property type="molecule type" value="Genomic_DNA"/>
</dbReference>
<gene>
    <name evidence="2" type="ORF">ACFSKP_17065</name>
</gene>
<reference evidence="3" key="1">
    <citation type="journal article" date="2019" name="Int. J. Syst. Evol. Microbiol.">
        <title>The Global Catalogue of Microorganisms (GCM) 10K type strain sequencing project: providing services to taxonomists for standard genome sequencing and annotation.</title>
        <authorList>
            <consortium name="The Broad Institute Genomics Platform"/>
            <consortium name="The Broad Institute Genome Sequencing Center for Infectious Disease"/>
            <person name="Wu L."/>
            <person name="Ma J."/>
        </authorList>
    </citation>
    <scope>NUCLEOTIDE SEQUENCE [LARGE SCALE GENOMIC DNA]</scope>
    <source>
        <strain evidence="3">CGMCC 4.1782</strain>
    </source>
</reference>
<sequence length="421" mass="48643">MKEYSPYHIIHVYLDQQLTQPQLATQQGNYLVFWWQDVALGQLFIEPATEINYSEELLKAIAPAINYYTQLQEKEATNWYHWIINHQFEEWSSWMRELLLPYSHAVLPEIVPVTAIVCSRNRPIQLQNCLNMLSQLRCKPSEIIVVDNASDDENSIVNTVNQFLEAKYVREPRIGLDIARNTGIQKASFPIVAFVDDDVQAHSLWIYYVWETLQNPAVAAMTGLVITSELATRAQYLFEKYWSFNRGYVDKVYDRIFFSATLTQGPPVWRIGAGANMAFRKDIFNEVGYFNEMLDVGAAGCNGDSEMWYRILAHGQTITYNPRAIVFHEHRKELAGLKKQIFYYMRGHTAAALTQQKQHQQAGYKRYLLKLFLKAYTRSIVKGFPDYQAKYSTLWAQISGAASGLAYYFRNKGKLNNAISK</sequence>
<proteinExistence type="predicted"/>
<keyword evidence="3" id="KW-1185">Reference proteome</keyword>
<dbReference type="PANTHER" id="PTHR43685">
    <property type="entry name" value="GLYCOSYLTRANSFERASE"/>
    <property type="match status" value="1"/>
</dbReference>
<dbReference type="InterPro" id="IPR029044">
    <property type="entry name" value="Nucleotide-diphossugar_trans"/>
</dbReference>
<organism evidence="2 3">
    <name type="scientific">Pontibacter ruber</name>
    <dbReference type="NCBI Taxonomy" id="1343895"/>
    <lineage>
        <taxon>Bacteria</taxon>
        <taxon>Pseudomonadati</taxon>
        <taxon>Bacteroidota</taxon>
        <taxon>Cytophagia</taxon>
        <taxon>Cytophagales</taxon>
        <taxon>Hymenobacteraceae</taxon>
        <taxon>Pontibacter</taxon>
    </lineage>
</organism>
<dbReference type="InterPro" id="IPR001173">
    <property type="entry name" value="Glyco_trans_2-like"/>
</dbReference>
<feature type="domain" description="Glycosyltransferase 2-like" evidence="1">
    <location>
        <begin position="115"/>
        <end position="287"/>
    </location>
</feature>
<keyword evidence="2" id="KW-0328">Glycosyltransferase</keyword>
<accession>A0ABW5D034</accession>
<protein>
    <submittedName>
        <fullName evidence="2">Glycosyltransferase family 2 protein</fullName>
        <ecNumber evidence="2">2.4.-.-</ecNumber>
    </submittedName>
</protein>
<name>A0ABW5D034_9BACT</name>
<dbReference type="RefSeq" id="WP_250431287.1">
    <property type="nucleotide sequence ID" value="NZ_JALPRR010000003.1"/>
</dbReference>
<comment type="caution">
    <text evidence="2">The sequence shown here is derived from an EMBL/GenBank/DDBJ whole genome shotgun (WGS) entry which is preliminary data.</text>
</comment>
<dbReference type="InterPro" id="IPR050834">
    <property type="entry name" value="Glycosyltransf_2"/>
</dbReference>
<dbReference type="Proteomes" id="UP001597374">
    <property type="component" value="Unassembled WGS sequence"/>
</dbReference>
<evidence type="ECO:0000313" key="2">
    <source>
        <dbReference type="EMBL" id="MFD2247982.1"/>
    </source>
</evidence>
<keyword evidence="2" id="KW-0808">Transferase</keyword>